<dbReference type="Pfam" id="PF19502">
    <property type="entry name" value="DUF6036"/>
    <property type="match status" value="1"/>
</dbReference>
<dbReference type="InterPro" id="IPR045792">
    <property type="entry name" value="DUF6036"/>
</dbReference>
<reference evidence="2 3" key="1">
    <citation type="submission" date="2020-08" db="EMBL/GenBank/DDBJ databases">
        <title>Functional genomics of gut bacteria from endangered species of beetles.</title>
        <authorList>
            <person name="Carlos-Shanley C."/>
        </authorList>
    </citation>
    <scope>NUCLEOTIDE SEQUENCE [LARGE SCALE GENOMIC DNA]</scope>
    <source>
        <strain evidence="2 3">S00239</strain>
    </source>
</reference>
<proteinExistence type="predicted"/>
<dbReference type="EMBL" id="JACHLP010000006">
    <property type="protein sequence ID" value="MBB4844682.1"/>
    <property type="molecule type" value="Genomic_DNA"/>
</dbReference>
<dbReference type="RefSeq" id="WP_184301438.1">
    <property type="nucleotide sequence ID" value="NZ_JACHLP010000006.1"/>
</dbReference>
<evidence type="ECO:0000313" key="2">
    <source>
        <dbReference type="EMBL" id="MBB4844682.1"/>
    </source>
</evidence>
<evidence type="ECO:0000313" key="3">
    <source>
        <dbReference type="Proteomes" id="UP000562027"/>
    </source>
</evidence>
<gene>
    <name evidence="2" type="ORF">HNP55_003226</name>
</gene>
<protein>
    <recommendedName>
        <fullName evidence="1">DUF6036 domain-containing protein</fullName>
    </recommendedName>
</protein>
<organism evidence="2 3">
    <name type="scientific">Roseateles oligotrophus</name>
    <dbReference type="NCBI Taxonomy" id="1769250"/>
    <lineage>
        <taxon>Bacteria</taxon>
        <taxon>Pseudomonadati</taxon>
        <taxon>Pseudomonadota</taxon>
        <taxon>Betaproteobacteria</taxon>
        <taxon>Burkholderiales</taxon>
        <taxon>Sphaerotilaceae</taxon>
        <taxon>Roseateles</taxon>
    </lineage>
</organism>
<feature type="domain" description="DUF6036" evidence="1">
    <location>
        <begin position="15"/>
        <end position="173"/>
    </location>
</feature>
<keyword evidence="3" id="KW-1185">Reference proteome</keyword>
<comment type="caution">
    <text evidence="2">The sequence shown here is derived from an EMBL/GenBank/DDBJ whole genome shotgun (WGS) entry which is preliminary data.</text>
</comment>
<name>A0A840LDH0_9BURK</name>
<dbReference type="Proteomes" id="UP000562027">
    <property type="component" value="Unassembled WGS sequence"/>
</dbReference>
<dbReference type="AlphaFoldDB" id="A0A840LDH0"/>
<accession>A0A840LDH0</accession>
<evidence type="ECO:0000259" key="1">
    <source>
        <dbReference type="Pfam" id="PF19502"/>
    </source>
</evidence>
<sequence>MTREQLEHIIRAAGRITNEYEFVIVGSQSLLGAKPNPGSEFTASMEADIYPLHAPEKSHDIDVHIGEGSRFQEVYGYYAEGVDPSTAKLPSGWMDRVHKVQNENTDLFIGYCIDPLDLFLAKAYASRPKDRDFCIAMLKHGFVQLGKALEHADAMPLDAEEMRRLRATVRRWAKEVPAASG</sequence>